<reference evidence="2" key="1">
    <citation type="submission" date="2021-06" db="EMBL/GenBank/DDBJ databases">
        <authorList>
            <person name="Kallberg Y."/>
            <person name="Tangrot J."/>
            <person name="Rosling A."/>
        </authorList>
    </citation>
    <scope>NUCLEOTIDE SEQUENCE</scope>
    <source>
        <strain evidence="2">IN212</strain>
    </source>
</reference>
<proteinExistence type="predicted"/>
<dbReference type="EMBL" id="CAJVPZ010014421">
    <property type="protein sequence ID" value="CAG8657478.1"/>
    <property type="molecule type" value="Genomic_DNA"/>
</dbReference>
<comment type="caution">
    <text evidence="2">The sequence shown here is derived from an EMBL/GenBank/DDBJ whole genome shotgun (WGS) entry which is preliminary data.</text>
</comment>
<dbReference type="AlphaFoldDB" id="A0A9N9DYM2"/>
<dbReference type="Proteomes" id="UP000789396">
    <property type="component" value="Unassembled WGS sequence"/>
</dbReference>
<protein>
    <submittedName>
        <fullName evidence="2">15148_t:CDS:1</fullName>
    </submittedName>
</protein>
<keyword evidence="3" id="KW-1185">Reference proteome</keyword>
<evidence type="ECO:0000256" key="1">
    <source>
        <dbReference type="SAM" id="MobiDB-lite"/>
    </source>
</evidence>
<dbReference type="OrthoDB" id="2479894at2759"/>
<evidence type="ECO:0000313" key="3">
    <source>
        <dbReference type="Proteomes" id="UP000789396"/>
    </source>
</evidence>
<evidence type="ECO:0000313" key="2">
    <source>
        <dbReference type="EMBL" id="CAG8657478.1"/>
    </source>
</evidence>
<gene>
    <name evidence="2" type="ORF">RFULGI_LOCUS8713</name>
</gene>
<feature type="non-terminal residue" evidence="2">
    <location>
        <position position="1"/>
    </location>
</feature>
<sequence length="320" mass="36932">PYYEGGDAIVIVNFLWEYEAYTKIRGWDNDMKSACVVLYVAKSEMAWVKQVCRSTKTWIELRQRLFDTASYVGMTNNWMVYKDCRLKDVEQGGDNGINERVMNIISETNDGIKQTKEIKIKNSEVPVCNLFEWYLDVDEDEVMKKEVNSNEQEIDNKEKQAINKTSREVGIDEIGRKDVKVRLVNGDEMGDRKSENSPEQNYETNDPANCRENEIGVSRFDDKCEKTVKVRDLSVDQLNQVHVLIRMLKAVDYAEAGMLSTLKLNGFKDLDKEVGRSKWDAVCRSKVKGRKRIGDGCNMLLMRYIFDQGKALINVWDAII</sequence>
<accession>A0A9N9DYM2</accession>
<feature type="compositionally biased region" description="Polar residues" evidence="1">
    <location>
        <begin position="197"/>
        <end position="207"/>
    </location>
</feature>
<organism evidence="2 3">
    <name type="scientific">Racocetra fulgida</name>
    <dbReference type="NCBI Taxonomy" id="60492"/>
    <lineage>
        <taxon>Eukaryota</taxon>
        <taxon>Fungi</taxon>
        <taxon>Fungi incertae sedis</taxon>
        <taxon>Mucoromycota</taxon>
        <taxon>Glomeromycotina</taxon>
        <taxon>Glomeromycetes</taxon>
        <taxon>Diversisporales</taxon>
        <taxon>Gigasporaceae</taxon>
        <taxon>Racocetra</taxon>
    </lineage>
</organism>
<feature type="region of interest" description="Disordered" evidence="1">
    <location>
        <begin position="185"/>
        <end position="208"/>
    </location>
</feature>
<name>A0A9N9DYM2_9GLOM</name>